<dbReference type="CDD" id="cd23784">
    <property type="entry name" value="RWD_Spc25"/>
    <property type="match status" value="1"/>
</dbReference>
<gene>
    <name evidence="12" type="ORF">IE077_001970</name>
</gene>
<feature type="coiled-coil region" evidence="10">
    <location>
        <begin position="88"/>
        <end position="115"/>
    </location>
</feature>
<evidence type="ECO:0000256" key="8">
    <source>
        <dbReference type="ARBA" id="ARBA00023328"/>
    </source>
</evidence>
<comment type="subcellular location">
    <subcellularLocation>
        <location evidence="1">Chromosome</location>
        <location evidence="1">Centromere</location>
    </subcellularLocation>
    <subcellularLocation>
        <location evidence="9">Nucleus</location>
    </subcellularLocation>
    <subcellularLocation>
        <location evidence="9">Chromosome</location>
        <location evidence="9">Centromere</location>
        <location evidence="9">Kinetochore</location>
    </subcellularLocation>
</comment>
<keyword evidence="6 10" id="KW-0175">Coiled coil</keyword>
<keyword evidence="5 9" id="KW-0498">Mitosis</keyword>
<evidence type="ECO:0000313" key="12">
    <source>
        <dbReference type="EMBL" id="KAF8821487.1"/>
    </source>
</evidence>
<dbReference type="InterPro" id="IPR013255">
    <property type="entry name" value="Spc25_C"/>
</dbReference>
<evidence type="ECO:0000313" key="13">
    <source>
        <dbReference type="Proteomes" id="UP000823046"/>
    </source>
</evidence>
<protein>
    <recommendedName>
        <fullName evidence="9">Kinetochore protein SPC25</fullName>
    </recommendedName>
</protein>
<dbReference type="EMBL" id="JADAQX010000174">
    <property type="protein sequence ID" value="KAF8821487.1"/>
    <property type="molecule type" value="Genomic_DNA"/>
</dbReference>
<dbReference type="InterPro" id="IPR045143">
    <property type="entry name" value="Spc25"/>
</dbReference>
<evidence type="ECO:0000259" key="11">
    <source>
        <dbReference type="Pfam" id="PF08234"/>
    </source>
</evidence>
<name>A0ABQ7JBV5_9APIC</name>
<dbReference type="Pfam" id="PF08234">
    <property type="entry name" value="Spindle_Spc25"/>
    <property type="match status" value="1"/>
</dbReference>
<keyword evidence="4 9" id="KW-0132">Cell division</keyword>
<comment type="caution">
    <text evidence="12">The sequence shown here is derived from an EMBL/GenBank/DDBJ whole genome shotgun (WGS) entry which is preliminary data.</text>
</comment>
<evidence type="ECO:0000256" key="7">
    <source>
        <dbReference type="ARBA" id="ARBA00023306"/>
    </source>
</evidence>
<organism evidence="12 13">
    <name type="scientific">Cardiosporidium cionae</name>
    <dbReference type="NCBI Taxonomy" id="476202"/>
    <lineage>
        <taxon>Eukaryota</taxon>
        <taxon>Sar</taxon>
        <taxon>Alveolata</taxon>
        <taxon>Apicomplexa</taxon>
        <taxon>Aconoidasida</taxon>
        <taxon>Nephromycida</taxon>
        <taxon>Cardiosporidium</taxon>
    </lineage>
</organism>
<dbReference type="PANTHER" id="PTHR14281:SF0">
    <property type="entry name" value="KINETOCHORE PROTEIN SPC25"/>
    <property type="match status" value="1"/>
</dbReference>
<dbReference type="PANTHER" id="PTHR14281">
    <property type="entry name" value="KINETOCHORE PROTEIN SPC25-RELATED"/>
    <property type="match status" value="1"/>
</dbReference>
<dbReference type="Proteomes" id="UP000823046">
    <property type="component" value="Unassembled WGS sequence"/>
</dbReference>
<proteinExistence type="inferred from homology"/>
<evidence type="ECO:0000256" key="5">
    <source>
        <dbReference type="ARBA" id="ARBA00022776"/>
    </source>
</evidence>
<dbReference type="Gene3D" id="3.30.457.50">
    <property type="entry name" value="Chromosome segregation protein Spc25"/>
    <property type="match status" value="1"/>
</dbReference>
<comment type="subunit">
    <text evidence="9">Component of the NDC80 complex.</text>
</comment>
<comment type="similarity">
    <text evidence="2 9">Belongs to the SPC25 family.</text>
</comment>
<evidence type="ECO:0000256" key="9">
    <source>
        <dbReference type="RuleBase" id="RU367150"/>
    </source>
</evidence>
<evidence type="ECO:0000256" key="2">
    <source>
        <dbReference type="ARBA" id="ARBA00006379"/>
    </source>
</evidence>
<evidence type="ECO:0000256" key="3">
    <source>
        <dbReference type="ARBA" id="ARBA00022454"/>
    </source>
</evidence>
<feature type="domain" description="Chromosome segregation protein Spc25 C-terminal" evidence="11">
    <location>
        <begin position="151"/>
        <end position="215"/>
    </location>
</feature>
<reference evidence="12 13" key="1">
    <citation type="journal article" date="2020" name="bioRxiv">
        <title>Metabolic contributions of an alphaproteobacterial endosymbiont in the apicomplexan Cardiosporidium cionae.</title>
        <authorList>
            <person name="Hunter E.S."/>
            <person name="Paight C.J."/>
            <person name="Lane C.E."/>
        </authorList>
    </citation>
    <scope>NUCLEOTIDE SEQUENCE [LARGE SCALE GENOMIC DNA]</scope>
    <source>
        <strain evidence="12">ESH_2018</strain>
    </source>
</reference>
<keyword evidence="13" id="KW-1185">Reference proteome</keyword>
<keyword evidence="9" id="KW-0995">Kinetochore</keyword>
<keyword evidence="7 9" id="KW-0131">Cell cycle</keyword>
<keyword evidence="3 9" id="KW-0158">Chromosome</keyword>
<sequence length="225" mass="25929">MDLNGVEDLMGHTVALISERDSERIHSSLETIGKTKDKIYKISQEIEEINHKVRTAKKGIEANEILITGSASLDKEQQDILDALPKDISQINRQIEEEQTKLQALRKEYRAIYDHSRHTLEDWEKRLEQYTISLGLEVVSEVKDNGDPLQKVIFRYINPADIQKEYFFTFQIVKDRYAGVECQPFVAVFHELLDYVNQGKLTMAGVLRIMRHKFKNIASTTSSSS</sequence>
<evidence type="ECO:0000256" key="6">
    <source>
        <dbReference type="ARBA" id="ARBA00023054"/>
    </source>
</evidence>
<keyword evidence="8 9" id="KW-0137">Centromere</keyword>
<keyword evidence="9" id="KW-0539">Nucleus</keyword>
<evidence type="ECO:0000256" key="1">
    <source>
        <dbReference type="ARBA" id="ARBA00004584"/>
    </source>
</evidence>
<comment type="function">
    <text evidence="9">Acts as a component of the essential kinetochore-associated NDC80 complex, which is required for chromosome segregation and spindle checkpoint activity.</text>
</comment>
<accession>A0ABQ7JBV5</accession>
<evidence type="ECO:0000256" key="4">
    <source>
        <dbReference type="ARBA" id="ARBA00022618"/>
    </source>
</evidence>
<evidence type="ECO:0000256" key="10">
    <source>
        <dbReference type="SAM" id="Coils"/>
    </source>
</evidence>